<sequence>MLFTRTQEDKLICSNSNSSVEVPLARSDVEVPSVWELHIKLDLYIEIPNGNNEKLKHFDVTLTLGKKNTSTKLQPKGTGIEVEVKPTWCHNQEQLRPQLTSPVQIERTAGHQLEVVSTIGDDVMSFTEFVMAQRRILADHPGQEDILDGHHFLNRHSTREHPLLPKYDIQPERWLHVKLKAVDPKNKTSSWTTTLVMRSANLYH</sequence>
<comment type="caution">
    <text evidence="1">The sequence shown here is derived from an EMBL/GenBank/DDBJ whole genome shotgun (WGS) entry which is preliminary data.</text>
</comment>
<keyword evidence="2" id="KW-1185">Reference proteome</keyword>
<dbReference type="GO" id="GO:0017148">
    <property type="term" value="P:negative regulation of translation"/>
    <property type="evidence" value="ECO:0007669"/>
    <property type="project" value="InterPro"/>
</dbReference>
<protein>
    <submittedName>
        <fullName evidence="1">Uncharacterized protein</fullName>
    </submittedName>
</protein>
<dbReference type="GO" id="GO:0030598">
    <property type="term" value="F:rRNA N-glycosylase activity"/>
    <property type="evidence" value="ECO:0007669"/>
    <property type="project" value="InterPro"/>
</dbReference>
<gene>
    <name evidence="1" type="ORF">PVAP13_8NG216600</name>
</gene>
<name>A0A8T0PBG8_PANVG</name>
<dbReference type="Gene3D" id="3.40.420.10">
    <property type="entry name" value="Ricin (A subunit), domain 1"/>
    <property type="match status" value="1"/>
</dbReference>
<dbReference type="InterPro" id="IPR016138">
    <property type="entry name" value="Ribosome_inactivat_prot_sub1"/>
</dbReference>
<evidence type="ECO:0000313" key="2">
    <source>
        <dbReference type="Proteomes" id="UP000823388"/>
    </source>
</evidence>
<dbReference type="EMBL" id="CM029052">
    <property type="protein sequence ID" value="KAG2555924.1"/>
    <property type="molecule type" value="Genomic_DNA"/>
</dbReference>
<evidence type="ECO:0000313" key="1">
    <source>
        <dbReference type="EMBL" id="KAG2555924.1"/>
    </source>
</evidence>
<dbReference type="Proteomes" id="UP000823388">
    <property type="component" value="Chromosome 8N"/>
</dbReference>
<proteinExistence type="predicted"/>
<dbReference type="AlphaFoldDB" id="A0A8T0PBG8"/>
<reference evidence="1" key="1">
    <citation type="submission" date="2020-05" db="EMBL/GenBank/DDBJ databases">
        <title>WGS assembly of Panicum virgatum.</title>
        <authorList>
            <person name="Lovell J.T."/>
            <person name="Jenkins J."/>
            <person name="Shu S."/>
            <person name="Juenger T.E."/>
            <person name="Schmutz J."/>
        </authorList>
    </citation>
    <scope>NUCLEOTIDE SEQUENCE</scope>
    <source>
        <strain evidence="1">AP13</strain>
    </source>
</reference>
<organism evidence="1 2">
    <name type="scientific">Panicum virgatum</name>
    <name type="common">Blackwell switchgrass</name>
    <dbReference type="NCBI Taxonomy" id="38727"/>
    <lineage>
        <taxon>Eukaryota</taxon>
        <taxon>Viridiplantae</taxon>
        <taxon>Streptophyta</taxon>
        <taxon>Embryophyta</taxon>
        <taxon>Tracheophyta</taxon>
        <taxon>Spermatophyta</taxon>
        <taxon>Magnoliopsida</taxon>
        <taxon>Liliopsida</taxon>
        <taxon>Poales</taxon>
        <taxon>Poaceae</taxon>
        <taxon>PACMAD clade</taxon>
        <taxon>Panicoideae</taxon>
        <taxon>Panicodae</taxon>
        <taxon>Paniceae</taxon>
        <taxon>Panicinae</taxon>
        <taxon>Panicum</taxon>
        <taxon>Panicum sect. Hiantes</taxon>
    </lineage>
</organism>
<accession>A0A8T0PBG8</accession>